<evidence type="ECO:0000313" key="11">
    <source>
        <dbReference type="Proteomes" id="UP000789901"/>
    </source>
</evidence>
<dbReference type="PROSITE" id="PS50263">
    <property type="entry name" value="CN_HYDROLASE"/>
    <property type="match status" value="1"/>
</dbReference>
<keyword evidence="3" id="KW-0808">Transferase</keyword>
<evidence type="ECO:0000256" key="6">
    <source>
        <dbReference type="ARBA" id="ARBA00023136"/>
    </source>
</evidence>
<evidence type="ECO:0000313" key="10">
    <source>
        <dbReference type="EMBL" id="CAG8762282.1"/>
    </source>
</evidence>
<keyword evidence="11" id="KW-1185">Reference proteome</keyword>
<sequence>MDRIHYLIPLFLILTCFGPGFQTISIFTWIWFPLTLSYCRTVAILWFIPVYIANSIGTALAYLGSLNSDNTNWLPEYFLLSATFGFGMNILLCISLILDRLAQNVFKGWPRYIFLGDNEMIQFASFAGLGGLNFILSWGGTTGTSNIFRYFLCLVATSNSDWSNKDNHLLQVGRGHDIDDNSTQTSQKFRNIKVIKLINPVTIYFIVLFGVIVYGSFRYSTTYIPFYQRNIESYAAHSLVKVGCVIGANNNDETKYYVNRTEELARNGSKFILWSEAIAYINDTTQYNELEQGIKNISQMYNTYIGFTYSDASSSNGKIYNKLTVMSPNGDILINYAKSNLVPFVENKVTAGPEILPTNVTSDFGTIGGAICFDYNFPRLISQASKNNVDFMIQPSDTWVSPIAGYHFRTNTLRSIENGFTLFRCCHYGFSGAWGPYGQTYVAIETVDDLIISFQIPLYKHVKTVYGVFGETWAWFCLAFSALFCFIMIALTLLPDRFKELIRKLFP</sequence>
<dbReference type="SUPFAM" id="SSF56317">
    <property type="entry name" value="Carbon-nitrogen hydrolase"/>
    <property type="match status" value="1"/>
</dbReference>
<dbReference type="PANTHER" id="PTHR38686">
    <property type="entry name" value="APOLIPOPROTEIN N-ACYLTRANSFERASE"/>
    <property type="match status" value="1"/>
</dbReference>
<evidence type="ECO:0000256" key="8">
    <source>
        <dbReference type="SAM" id="Phobius"/>
    </source>
</evidence>
<keyword evidence="5 8" id="KW-1133">Transmembrane helix</keyword>
<reference evidence="10 11" key="1">
    <citation type="submission" date="2021-06" db="EMBL/GenBank/DDBJ databases">
        <authorList>
            <person name="Kallberg Y."/>
            <person name="Tangrot J."/>
            <person name="Rosling A."/>
        </authorList>
    </citation>
    <scope>NUCLEOTIDE SEQUENCE [LARGE SCALE GENOMIC DNA]</scope>
    <source>
        <strain evidence="10 11">120-4 pot B 10/14</strain>
    </source>
</reference>
<comment type="subcellular location">
    <subcellularLocation>
        <location evidence="1">Cell membrane</location>
        <topology evidence="1">Multi-pass membrane protein</topology>
    </subcellularLocation>
</comment>
<dbReference type="InterPro" id="IPR003010">
    <property type="entry name" value="C-N_Hydrolase"/>
</dbReference>
<feature type="transmembrane region" description="Helical" evidence="8">
    <location>
        <begin position="197"/>
        <end position="217"/>
    </location>
</feature>
<keyword evidence="2" id="KW-1003">Cell membrane</keyword>
<dbReference type="PANTHER" id="PTHR38686:SF1">
    <property type="entry name" value="APOLIPOPROTEIN N-ACYLTRANSFERASE"/>
    <property type="match status" value="1"/>
</dbReference>
<evidence type="ECO:0000256" key="1">
    <source>
        <dbReference type="ARBA" id="ARBA00004651"/>
    </source>
</evidence>
<evidence type="ECO:0000256" key="3">
    <source>
        <dbReference type="ARBA" id="ARBA00022679"/>
    </source>
</evidence>
<dbReference type="Gene3D" id="3.60.110.10">
    <property type="entry name" value="Carbon-nitrogen hydrolase"/>
    <property type="match status" value="1"/>
</dbReference>
<dbReference type="Pfam" id="PF00795">
    <property type="entry name" value="CN_hydrolase"/>
    <property type="match status" value="1"/>
</dbReference>
<dbReference type="Proteomes" id="UP000789901">
    <property type="component" value="Unassembled WGS sequence"/>
</dbReference>
<name>A0ABN7VG61_GIGMA</name>
<evidence type="ECO:0000256" key="4">
    <source>
        <dbReference type="ARBA" id="ARBA00022692"/>
    </source>
</evidence>
<keyword evidence="6 8" id="KW-0472">Membrane</keyword>
<evidence type="ECO:0000256" key="5">
    <source>
        <dbReference type="ARBA" id="ARBA00022989"/>
    </source>
</evidence>
<keyword evidence="4 8" id="KW-0812">Transmembrane</keyword>
<feature type="transmembrane region" description="Helical" evidence="8">
    <location>
        <begin position="6"/>
        <end position="32"/>
    </location>
</feature>
<feature type="domain" description="CN hydrolase" evidence="9">
    <location>
        <begin position="240"/>
        <end position="458"/>
    </location>
</feature>
<evidence type="ECO:0000256" key="7">
    <source>
        <dbReference type="ARBA" id="ARBA00023315"/>
    </source>
</evidence>
<protein>
    <submittedName>
        <fullName evidence="10">25772_t:CDS:1</fullName>
    </submittedName>
</protein>
<accession>A0ABN7VG61</accession>
<proteinExistence type="predicted"/>
<gene>
    <name evidence="10" type="ORF">GMARGA_LOCUS17615</name>
</gene>
<dbReference type="InterPro" id="IPR004563">
    <property type="entry name" value="Apolipo_AcylTrfase"/>
</dbReference>
<keyword evidence="7" id="KW-0012">Acyltransferase</keyword>
<dbReference type="InterPro" id="IPR036526">
    <property type="entry name" value="C-N_Hydrolase_sf"/>
</dbReference>
<dbReference type="EMBL" id="CAJVQB010013468">
    <property type="protein sequence ID" value="CAG8762282.1"/>
    <property type="molecule type" value="Genomic_DNA"/>
</dbReference>
<feature type="transmembrane region" description="Helical" evidence="8">
    <location>
        <begin position="44"/>
        <end position="65"/>
    </location>
</feature>
<feature type="transmembrane region" description="Helical" evidence="8">
    <location>
        <begin position="473"/>
        <end position="494"/>
    </location>
</feature>
<organism evidence="10 11">
    <name type="scientific">Gigaspora margarita</name>
    <dbReference type="NCBI Taxonomy" id="4874"/>
    <lineage>
        <taxon>Eukaryota</taxon>
        <taxon>Fungi</taxon>
        <taxon>Fungi incertae sedis</taxon>
        <taxon>Mucoromycota</taxon>
        <taxon>Glomeromycotina</taxon>
        <taxon>Glomeromycetes</taxon>
        <taxon>Diversisporales</taxon>
        <taxon>Gigasporaceae</taxon>
        <taxon>Gigaspora</taxon>
    </lineage>
</organism>
<feature type="transmembrane region" description="Helical" evidence="8">
    <location>
        <begin position="77"/>
        <end position="98"/>
    </location>
</feature>
<comment type="caution">
    <text evidence="10">The sequence shown here is derived from an EMBL/GenBank/DDBJ whole genome shotgun (WGS) entry which is preliminary data.</text>
</comment>
<evidence type="ECO:0000259" key="9">
    <source>
        <dbReference type="PROSITE" id="PS50263"/>
    </source>
</evidence>
<evidence type="ECO:0000256" key="2">
    <source>
        <dbReference type="ARBA" id="ARBA00022475"/>
    </source>
</evidence>